<proteinExistence type="predicted"/>
<feature type="signal peptide" evidence="2">
    <location>
        <begin position="1"/>
        <end position="19"/>
    </location>
</feature>
<reference evidence="3" key="1">
    <citation type="submission" date="2021-01" db="EMBL/GenBank/DDBJ databases">
        <authorList>
            <consortium name="Genoscope - CEA"/>
            <person name="William W."/>
        </authorList>
    </citation>
    <scope>NUCLEOTIDE SEQUENCE</scope>
</reference>
<organism evidence="3">
    <name type="scientific">Brassica napus</name>
    <name type="common">Rape</name>
    <dbReference type="NCBI Taxonomy" id="3708"/>
    <lineage>
        <taxon>Eukaryota</taxon>
        <taxon>Viridiplantae</taxon>
        <taxon>Streptophyta</taxon>
        <taxon>Embryophyta</taxon>
        <taxon>Tracheophyta</taxon>
        <taxon>Spermatophyta</taxon>
        <taxon>Magnoliopsida</taxon>
        <taxon>eudicotyledons</taxon>
        <taxon>Gunneridae</taxon>
        <taxon>Pentapetalae</taxon>
        <taxon>rosids</taxon>
        <taxon>malvids</taxon>
        <taxon>Brassicales</taxon>
        <taxon>Brassicaceae</taxon>
        <taxon>Brassiceae</taxon>
        <taxon>Brassica</taxon>
    </lineage>
</organism>
<evidence type="ECO:0000256" key="2">
    <source>
        <dbReference type="SAM" id="SignalP"/>
    </source>
</evidence>
<keyword evidence="2" id="KW-0732">Signal</keyword>
<dbReference type="Proteomes" id="UP001295469">
    <property type="component" value="Chromosome C06"/>
</dbReference>
<feature type="region of interest" description="Disordered" evidence="1">
    <location>
        <begin position="43"/>
        <end position="68"/>
    </location>
</feature>
<evidence type="ECO:0000313" key="3">
    <source>
        <dbReference type="EMBL" id="CAF2054293.1"/>
    </source>
</evidence>
<dbReference type="AlphaFoldDB" id="A0A816Q1P5"/>
<feature type="chain" id="PRO_5032745265" evidence="2">
    <location>
        <begin position="20"/>
        <end position="86"/>
    </location>
</feature>
<dbReference type="EMBL" id="HG994370">
    <property type="protein sequence ID" value="CAF2054293.1"/>
    <property type="molecule type" value="Genomic_DNA"/>
</dbReference>
<feature type="compositionally biased region" description="Basic and acidic residues" evidence="1">
    <location>
        <begin position="54"/>
        <end position="68"/>
    </location>
</feature>
<accession>A0A816Q1P5</accession>
<gene>
    <name evidence="3" type="ORF">DARMORV10_C06P02980.1</name>
</gene>
<evidence type="ECO:0000256" key="1">
    <source>
        <dbReference type="SAM" id="MobiDB-lite"/>
    </source>
</evidence>
<sequence length="86" mass="10028">MFWVRLWIVVMSKIFSVPGESNKKKLEFTVSDIKINDDDKTLTSFQSNEDTQEDNDKQVDQSEKRGQSDKWLLIPTKSIQEMITST</sequence>
<protein>
    <submittedName>
        <fullName evidence="3">(rape) hypothetical protein</fullName>
    </submittedName>
</protein>
<name>A0A816Q1P5_BRANA</name>